<dbReference type="PROSITE" id="PS50075">
    <property type="entry name" value="CARRIER"/>
    <property type="match status" value="1"/>
</dbReference>
<dbReference type="GO" id="GO:0044550">
    <property type="term" value="P:secondary metabolite biosynthetic process"/>
    <property type="evidence" value="ECO:0007669"/>
    <property type="project" value="TreeGrafter"/>
</dbReference>
<dbReference type="InterPro" id="IPR009081">
    <property type="entry name" value="PP-bd_ACP"/>
</dbReference>
<dbReference type="PROSITE" id="PS00012">
    <property type="entry name" value="PHOSPHOPANTETHEINE"/>
    <property type="match status" value="1"/>
</dbReference>
<dbReference type="GO" id="GO:0005737">
    <property type="term" value="C:cytoplasm"/>
    <property type="evidence" value="ECO:0007669"/>
    <property type="project" value="TreeGrafter"/>
</dbReference>
<feature type="compositionally biased region" description="Low complexity" evidence="4">
    <location>
        <begin position="166"/>
        <end position="181"/>
    </location>
</feature>
<dbReference type="RefSeq" id="WP_192477752.1">
    <property type="nucleotide sequence ID" value="NZ_VKME01000007.1"/>
</dbReference>
<gene>
    <name evidence="6" type="ORF">FOT72_03345</name>
</gene>
<keyword evidence="2" id="KW-0596">Phosphopantetheine</keyword>
<feature type="region of interest" description="Disordered" evidence="4">
    <location>
        <begin position="161"/>
        <end position="181"/>
    </location>
</feature>
<dbReference type="EMBL" id="VKME01000007">
    <property type="protein sequence ID" value="MBE0127078.1"/>
    <property type="molecule type" value="Genomic_DNA"/>
</dbReference>
<dbReference type="AlphaFoldDB" id="A0A8I0SVK2"/>
<evidence type="ECO:0000256" key="4">
    <source>
        <dbReference type="SAM" id="MobiDB-lite"/>
    </source>
</evidence>
<keyword evidence="3" id="KW-0597">Phosphoprotein</keyword>
<sequence length="919" mass="102087">MSTIFYQSGMQRTEKASEAEEQIWFEHQQQQHGESQHCFAWTLDSRVDTGRLVNALTLAQQQTGAANLNYDYDDARGLVRRPASVSPGVTIQAIRHERQASEALLRLKETPFDLASTTPLHFYLFIGEEICILGMVVHDILLISLGLPEIVQTVSAFYNGQDGTQPRESSPPGSQPSPVGSHLLSSCAALPGHVGHGVHLRTTLPVSAGPQEQALSEWTAGVALALSEIAGQAQITLWFEGDRFQNGDPAPLVLTCAGKSSAELAVLIHRHVQGHDIMLPLANEGVPLRVCWQTALSLHGIVCEPLSLPPGHTRWPLTVAFQDPAQLEIIAGAQIAGWVAEYLLFKSTQCQDAQVSQLPVSVVVPQSTYSGEADVQQRILEAFREALAMPEMGENDDFFDFGGHSLIATRIIGRLKNDYSIEININDLFSYPTAAQLAACAKMDEAQASGAVCENAYVSQLQAPLSLAQKSLWKIYKALGFSEAFNIPFALRFLDAIDEEIFRQAFSDILVRHSGLRSVFVDIGGEIYQQVIPPQMLSQYEWFWPSDSQQHEPLDQALKRAADHHFELDNELPIRITFFRDEKNGQQVVSLLFHHIVLDEWSANLLMDELALAVKSRSAGRVPEWKSVPPPFHAFALQQHEEGLNDRHLRYWLDRLHGVSPAMPIFAAKEQVREASGSHGGWVECKVEREVAKGLYQLAKQQGASLFNVVYGGIAAALHLLGNLRELTIGTSASGRNDAQFFDTIGYFTTVVAHRIQFTQVPTINVLIDDVKRQINDSMPYTDIPVDLVEEALFGDKLAQDSHMFEVFIQIHAKNKLNGAFRLADDREVRFRQVDPEKTESVLGLQFEVMEEQIDGEPDVRVMLSYRADHYSPSQVDLIARTTLQLFTVMAESVGGPDVTMASLREKMNIAQQEGQQHL</sequence>
<dbReference type="InterPro" id="IPR023213">
    <property type="entry name" value="CAT-like_dom_sf"/>
</dbReference>
<dbReference type="GO" id="GO:0031177">
    <property type="term" value="F:phosphopantetheine binding"/>
    <property type="evidence" value="ECO:0007669"/>
    <property type="project" value="InterPro"/>
</dbReference>
<dbReference type="Gene3D" id="3.30.559.30">
    <property type="entry name" value="Nonribosomal peptide synthetase, condensation domain"/>
    <property type="match status" value="1"/>
</dbReference>
<dbReference type="SUPFAM" id="SSF52777">
    <property type="entry name" value="CoA-dependent acyltransferases"/>
    <property type="match status" value="3"/>
</dbReference>
<evidence type="ECO:0000259" key="5">
    <source>
        <dbReference type="PROSITE" id="PS50075"/>
    </source>
</evidence>
<evidence type="ECO:0000256" key="2">
    <source>
        <dbReference type="ARBA" id="ARBA00022450"/>
    </source>
</evidence>
<proteinExistence type="predicted"/>
<dbReference type="Gene3D" id="1.10.1200.10">
    <property type="entry name" value="ACP-like"/>
    <property type="match status" value="1"/>
</dbReference>
<dbReference type="SUPFAM" id="SSF47336">
    <property type="entry name" value="ACP-like"/>
    <property type="match status" value="1"/>
</dbReference>
<dbReference type="GO" id="GO:0043041">
    <property type="term" value="P:amino acid activation for nonribosomal peptide biosynthetic process"/>
    <property type="evidence" value="ECO:0007669"/>
    <property type="project" value="TreeGrafter"/>
</dbReference>
<dbReference type="InterPro" id="IPR001242">
    <property type="entry name" value="Condensation_dom"/>
</dbReference>
<dbReference type="PANTHER" id="PTHR45527">
    <property type="entry name" value="NONRIBOSOMAL PEPTIDE SYNTHETASE"/>
    <property type="match status" value="1"/>
</dbReference>
<dbReference type="Proteomes" id="UP000656723">
    <property type="component" value="Unassembled WGS sequence"/>
</dbReference>
<evidence type="ECO:0000256" key="1">
    <source>
        <dbReference type="ARBA" id="ARBA00001957"/>
    </source>
</evidence>
<dbReference type="PANTHER" id="PTHR45527:SF1">
    <property type="entry name" value="FATTY ACID SYNTHASE"/>
    <property type="match status" value="1"/>
</dbReference>
<name>A0A8I0SVK2_CITAM</name>
<evidence type="ECO:0000313" key="6">
    <source>
        <dbReference type="EMBL" id="MBE0127078.1"/>
    </source>
</evidence>
<dbReference type="Pfam" id="PF00550">
    <property type="entry name" value="PP-binding"/>
    <property type="match status" value="1"/>
</dbReference>
<dbReference type="GO" id="GO:0003824">
    <property type="term" value="F:catalytic activity"/>
    <property type="evidence" value="ECO:0007669"/>
    <property type="project" value="InterPro"/>
</dbReference>
<evidence type="ECO:0000313" key="7">
    <source>
        <dbReference type="Proteomes" id="UP000656723"/>
    </source>
</evidence>
<dbReference type="InterPro" id="IPR006162">
    <property type="entry name" value="Ppantetheine_attach_site"/>
</dbReference>
<dbReference type="Gene3D" id="3.30.559.10">
    <property type="entry name" value="Chloramphenicol acetyltransferase-like domain"/>
    <property type="match status" value="2"/>
</dbReference>
<dbReference type="Pfam" id="PF00668">
    <property type="entry name" value="Condensation"/>
    <property type="match status" value="1"/>
</dbReference>
<protein>
    <submittedName>
        <fullName evidence="6">Chromosome condensation protein</fullName>
    </submittedName>
</protein>
<dbReference type="SMART" id="SM00823">
    <property type="entry name" value="PKS_PP"/>
    <property type="match status" value="1"/>
</dbReference>
<comment type="caution">
    <text evidence="6">The sequence shown here is derived from an EMBL/GenBank/DDBJ whole genome shotgun (WGS) entry which is preliminary data.</text>
</comment>
<organism evidence="6 7">
    <name type="scientific">Citrobacter amalonaticus</name>
    <dbReference type="NCBI Taxonomy" id="35703"/>
    <lineage>
        <taxon>Bacteria</taxon>
        <taxon>Pseudomonadati</taxon>
        <taxon>Pseudomonadota</taxon>
        <taxon>Gammaproteobacteria</taxon>
        <taxon>Enterobacterales</taxon>
        <taxon>Enterobacteriaceae</taxon>
        <taxon>Citrobacter</taxon>
    </lineage>
</organism>
<accession>A0A8I0SVK2</accession>
<dbReference type="InterPro" id="IPR036736">
    <property type="entry name" value="ACP-like_sf"/>
</dbReference>
<evidence type="ECO:0000256" key="3">
    <source>
        <dbReference type="ARBA" id="ARBA00022553"/>
    </source>
</evidence>
<reference evidence="6" key="1">
    <citation type="submission" date="2019-07" db="EMBL/GenBank/DDBJ databases">
        <title>KPC-2 carbapenem resistent Enterobacterales isolates from Germany.</title>
        <authorList>
            <person name="Yao Y."/>
            <person name="Falgenhauer L."/>
            <person name="Imirzalioglu C."/>
            <person name="Chakraborty T."/>
        </authorList>
    </citation>
    <scope>NUCLEOTIDE SEQUENCE</scope>
    <source>
        <strain evidence="6">CA13304</strain>
    </source>
</reference>
<comment type="cofactor">
    <cofactor evidence="1">
        <name>pantetheine 4'-phosphate</name>
        <dbReference type="ChEBI" id="CHEBI:47942"/>
    </cofactor>
</comment>
<dbReference type="InterPro" id="IPR020806">
    <property type="entry name" value="PKS_PP-bd"/>
</dbReference>
<feature type="domain" description="Carrier" evidence="5">
    <location>
        <begin position="370"/>
        <end position="445"/>
    </location>
</feature>